<accession>A0ABN6TUB8</accession>
<sequence>MARYKFVCRSCKFECISGIGKEVGQHSSKVVMVCKSCSTIDAYTVAHPGSINTEISMPPVCTSCHSSTHLSEWDGLTCPHCNMTMRALGGDVDAERPFKYW</sequence>
<evidence type="ECO:0000313" key="2">
    <source>
        <dbReference type="Proteomes" id="UP001211204"/>
    </source>
</evidence>
<keyword evidence="2" id="KW-1185">Reference proteome</keyword>
<dbReference type="Proteomes" id="UP001211204">
    <property type="component" value="Chromosome"/>
</dbReference>
<reference evidence="1 2" key="1">
    <citation type="submission" date="2022-11" db="EMBL/GenBank/DDBJ databases">
        <title>Complete Genome Sequences of three Polynucleobacter sp. Subcluster PnecC Strains KF022, KF023, and KF032 Isolated from a Shallow Eutrophic Lake in Japan.</title>
        <authorList>
            <person name="Ogata Y."/>
            <person name="Watanabe K."/>
            <person name="Takemine S."/>
            <person name="Shindo C."/>
            <person name="Kurokawa R."/>
            <person name="Suda W."/>
        </authorList>
    </citation>
    <scope>NUCLEOTIDE SEQUENCE [LARGE SCALE GENOMIC DNA]</scope>
    <source>
        <strain evidence="1 2">KF032</strain>
    </source>
</reference>
<gene>
    <name evidence="1" type="ORF">PKF032_12790</name>
</gene>
<organism evidence="1 2">
    <name type="scientific">Polynucleobacter yangtzensis</name>
    <dbReference type="NCBI Taxonomy" id="1743159"/>
    <lineage>
        <taxon>Bacteria</taxon>
        <taxon>Pseudomonadati</taxon>
        <taxon>Pseudomonadota</taxon>
        <taxon>Betaproteobacteria</taxon>
        <taxon>Burkholderiales</taxon>
        <taxon>Burkholderiaceae</taxon>
        <taxon>Polynucleobacter</taxon>
    </lineage>
</organism>
<dbReference type="EMBL" id="AP026974">
    <property type="protein sequence ID" value="BDT79391.1"/>
    <property type="molecule type" value="Genomic_DNA"/>
</dbReference>
<name>A0ABN6TUB8_9BURK</name>
<proteinExistence type="predicted"/>
<protein>
    <submittedName>
        <fullName evidence="1">Uncharacterized protein</fullName>
    </submittedName>
</protein>
<evidence type="ECO:0000313" key="1">
    <source>
        <dbReference type="EMBL" id="BDT79391.1"/>
    </source>
</evidence>